<keyword evidence="2" id="KW-1185">Reference proteome</keyword>
<dbReference type="AlphaFoldDB" id="A0A3N4HC69"/>
<protein>
    <submittedName>
        <fullName evidence="1">Uncharacterized protein</fullName>
    </submittedName>
</protein>
<evidence type="ECO:0000313" key="2">
    <source>
        <dbReference type="Proteomes" id="UP000275078"/>
    </source>
</evidence>
<feature type="non-terminal residue" evidence="1">
    <location>
        <position position="98"/>
    </location>
</feature>
<dbReference type="STRING" id="1160509.A0A3N4HC69"/>
<reference evidence="1 2" key="1">
    <citation type="journal article" date="2018" name="Nat. Ecol. Evol.">
        <title>Pezizomycetes genomes reveal the molecular basis of ectomycorrhizal truffle lifestyle.</title>
        <authorList>
            <person name="Murat C."/>
            <person name="Payen T."/>
            <person name="Noel B."/>
            <person name="Kuo A."/>
            <person name="Morin E."/>
            <person name="Chen J."/>
            <person name="Kohler A."/>
            <person name="Krizsan K."/>
            <person name="Balestrini R."/>
            <person name="Da Silva C."/>
            <person name="Montanini B."/>
            <person name="Hainaut M."/>
            <person name="Levati E."/>
            <person name="Barry K.W."/>
            <person name="Belfiori B."/>
            <person name="Cichocki N."/>
            <person name="Clum A."/>
            <person name="Dockter R.B."/>
            <person name="Fauchery L."/>
            <person name="Guy J."/>
            <person name="Iotti M."/>
            <person name="Le Tacon F."/>
            <person name="Lindquist E.A."/>
            <person name="Lipzen A."/>
            <person name="Malagnac F."/>
            <person name="Mello A."/>
            <person name="Molinier V."/>
            <person name="Miyauchi S."/>
            <person name="Poulain J."/>
            <person name="Riccioni C."/>
            <person name="Rubini A."/>
            <person name="Sitrit Y."/>
            <person name="Splivallo R."/>
            <person name="Traeger S."/>
            <person name="Wang M."/>
            <person name="Zifcakova L."/>
            <person name="Wipf D."/>
            <person name="Zambonelli A."/>
            <person name="Paolocci F."/>
            <person name="Nowrousian M."/>
            <person name="Ottonello S."/>
            <person name="Baldrian P."/>
            <person name="Spatafora J.W."/>
            <person name="Henrissat B."/>
            <person name="Nagy L.G."/>
            <person name="Aury J.M."/>
            <person name="Wincker P."/>
            <person name="Grigoriev I.V."/>
            <person name="Bonfante P."/>
            <person name="Martin F.M."/>
        </authorList>
    </citation>
    <scope>NUCLEOTIDE SEQUENCE [LARGE SCALE GENOMIC DNA]</scope>
    <source>
        <strain evidence="1 2">RN42</strain>
    </source>
</reference>
<dbReference type="OrthoDB" id="5409723at2759"/>
<gene>
    <name evidence="1" type="ORF">BJ508DRAFT_218146</name>
</gene>
<proteinExistence type="predicted"/>
<evidence type="ECO:0000313" key="1">
    <source>
        <dbReference type="EMBL" id="RPA71337.1"/>
    </source>
</evidence>
<dbReference type="Proteomes" id="UP000275078">
    <property type="component" value="Unassembled WGS sequence"/>
</dbReference>
<accession>A0A3N4HC69</accession>
<name>A0A3N4HC69_ASCIM</name>
<sequence>MNLVEAMRLSTRKSISINEISEVKERFFQFTEYYEKEFYRHDADRISACLPTIHQLRHIHDALRMCGPTFVYAQWCMERINGNITSSVKSRENPDANI</sequence>
<dbReference type="EMBL" id="ML119941">
    <property type="protein sequence ID" value="RPA71337.1"/>
    <property type="molecule type" value="Genomic_DNA"/>
</dbReference>
<organism evidence="1 2">
    <name type="scientific">Ascobolus immersus RN42</name>
    <dbReference type="NCBI Taxonomy" id="1160509"/>
    <lineage>
        <taxon>Eukaryota</taxon>
        <taxon>Fungi</taxon>
        <taxon>Dikarya</taxon>
        <taxon>Ascomycota</taxon>
        <taxon>Pezizomycotina</taxon>
        <taxon>Pezizomycetes</taxon>
        <taxon>Pezizales</taxon>
        <taxon>Ascobolaceae</taxon>
        <taxon>Ascobolus</taxon>
    </lineage>
</organism>